<protein>
    <submittedName>
        <fullName evidence="1">Uncharacterized protein</fullName>
    </submittedName>
</protein>
<proteinExistence type="predicted"/>
<evidence type="ECO:0000313" key="2">
    <source>
        <dbReference type="Proteomes" id="UP001148614"/>
    </source>
</evidence>
<dbReference type="EMBL" id="JANPWZ010001225">
    <property type="protein sequence ID" value="KAJ3567572.1"/>
    <property type="molecule type" value="Genomic_DNA"/>
</dbReference>
<gene>
    <name evidence="1" type="ORF">NPX13_g6719</name>
</gene>
<dbReference type="VEuPathDB" id="FungiDB:F4678DRAFT_462664"/>
<reference evidence="1" key="1">
    <citation type="submission" date="2022-07" db="EMBL/GenBank/DDBJ databases">
        <title>Genome Sequence of Xylaria arbuscula.</title>
        <authorList>
            <person name="Buettner E."/>
        </authorList>
    </citation>
    <scope>NUCLEOTIDE SEQUENCE</scope>
    <source>
        <strain evidence="1">VT107</strain>
    </source>
</reference>
<name>A0A9W8NC29_9PEZI</name>
<accession>A0A9W8NC29</accession>
<dbReference type="AlphaFoldDB" id="A0A9W8NC29"/>
<sequence>MRREPRFEKFMLLPKKIRDRIWKIHNSNRRVRHYFSQVPTKHTYPRYYAAIDMESNRMLQNALGPRDRLAFWDKDGTPVMGESDAMILLRGRTWSPYLRDYRSAMSIVTTFGTRNQRLYMYSLTRRRYLHMNYAVDMVVLDGLHSCFQPLFKLGQSRVVWRDLQNTWLWNVQHLALGIDGCRENIEKSIAALPAIKHVYLLVHRDPQCPHGAPREWWNFEEKYMNEHKFMHIRDFVTLHPCQKQNPCECETKLFRAINVKHDFQRAFLAEYKLDVVKIAVVADPY</sequence>
<evidence type="ECO:0000313" key="1">
    <source>
        <dbReference type="EMBL" id="KAJ3567572.1"/>
    </source>
</evidence>
<keyword evidence="2" id="KW-1185">Reference proteome</keyword>
<dbReference type="Proteomes" id="UP001148614">
    <property type="component" value="Unassembled WGS sequence"/>
</dbReference>
<comment type="caution">
    <text evidence="1">The sequence shown here is derived from an EMBL/GenBank/DDBJ whole genome shotgun (WGS) entry which is preliminary data.</text>
</comment>
<organism evidence="1 2">
    <name type="scientific">Xylaria arbuscula</name>
    <dbReference type="NCBI Taxonomy" id="114810"/>
    <lineage>
        <taxon>Eukaryota</taxon>
        <taxon>Fungi</taxon>
        <taxon>Dikarya</taxon>
        <taxon>Ascomycota</taxon>
        <taxon>Pezizomycotina</taxon>
        <taxon>Sordariomycetes</taxon>
        <taxon>Xylariomycetidae</taxon>
        <taxon>Xylariales</taxon>
        <taxon>Xylariaceae</taxon>
        <taxon>Xylaria</taxon>
    </lineage>
</organism>